<dbReference type="InParanoid" id="A0A4W3GIG5"/>
<keyword evidence="4" id="KW-1185">Reference proteome</keyword>
<dbReference type="InterPro" id="IPR043502">
    <property type="entry name" value="DNA/RNA_pol_sf"/>
</dbReference>
<evidence type="ECO:0000313" key="3">
    <source>
        <dbReference type="Ensembl" id="ENSCMIP00000002837.1"/>
    </source>
</evidence>
<dbReference type="GeneTree" id="ENSGT01010000222343"/>
<reference evidence="4" key="3">
    <citation type="journal article" date="2014" name="Nature">
        <title>Elephant shark genome provides unique insights into gnathostome evolution.</title>
        <authorList>
            <consortium name="International Elephant Shark Genome Sequencing Consortium"/>
            <person name="Venkatesh B."/>
            <person name="Lee A.P."/>
            <person name="Ravi V."/>
            <person name="Maurya A.K."/>
            <person name="Lian M.M."/>
            <person name="Swann J.B."/>
            <person name="Ohta Y."/>
            <person name="Flajnik M.F."/>
            <person name="Sutoh Y."/>
            <person name="Kasahara M."/>
            <person name="Hoon S."/>
            <person name="Gangu V."/>
            <person name="Roy S.W."/>
            <person name="Irimia M."/>
            <person name="Korzh V."/>
            <person name="Kondrychyn I."/>
            <person name="Lim Z.W."/>
            <person name="Tay B.H."/>
            <person name="Tohari S."/>
            <person name="Kong K.W."/>
            <person name="Ho S."/>
            <person name="Lorente-Galdos B."/>
            <person name="Quilez J."/>
            <person name="Marques-Bonet T."/>
            <person name="Raney B.J."/>
            <person name="Ingham P.W."/>
            <person name="Tay A."/>
            <person name="Hillier L.W."/>
            <person name="Minx P."/>
            <person name="Boehm T."/>
            <person name="Wilson R.K."/>
            <person name="Brenner S."/>
            <person name="Warren W.C."/>
        </authorList>
    </citation>
    <scope>NUCLEOTIDE SEQUENCE [LARGE SCALE GENOMIC DNA]</scope>
</reference>
<feature type="region of interest" description="Disordered" evidence="1">
    <location>
        <begin position="256"/>
        <end position="295"/>
    </location>
</feature>
<feature type="compositionally biased region" description="Polar residues" evidence="1">
    <location>
        <begin position="279"/>
        <end position="291"/>
    </location>
</feature>
<dbReference type="OMA" id="TIWTTES"/>
<evidence type="ECO:0000259" key="2">
    <source>
        <dbReference type="PROSITE" id="PS50878"/>
    </source>
</evidence>
<dbReference type="Pfam" id="PF00078">
    <property type="entry name" value="RVT_1"/>
    <property type="match status" value="1"/>
</dbReference>
<feature type="domain" description="Reverse transcriptase" evidence="2">
    <location>
        <begin position="1"/>
        <end position="245"/>
    </location>
</feature>
<dbReference type="Ensembl" id="ENSCMIT00000002933.1">
    <property type="protein sequence ID" value="ENSCMIP00000002837.1"/>
    <property type="gene ID" value="ENSCMIG00000001677.1"/>
</dbReference>
<dbReference type="InterPro" id="IPR000477">
    <property type="entry name" value="RT_dom"/>
</dbReference>
<reference evidence="3" key="4">
    <citation type="submission" date="2025-08" db="UniProtKB">
        <authorList>
            <consortium name="Ensembl"/>
        </authorList>
    </citation>
    <scope>IDENTIFICATION</scope>
</reference>
<evidence type="ECO:0000256" key="1">
    <source>
        <dbReference type="SAM" id="MobiDB-lite"/>
    </source>
</evidence>
<dbReference type="Proteomes" id="UP000314986">
    <property type="component" value="Unassembled WGS sequence"/>
</dbReference>
<reference evidence="4" key="2">
    <citation type="journal article" date="2007" name="PLoS Biol.">
        <title>Survey sequencing and comparative analysis of the elephant shark (Callorhinchus milii) genome.</title>
        <authorList>
            <person name="Venkatesh B."/>
            <person name="Kirkness E.F."/>
            <person name="Loh Y.H."/>
            <person name="Halpern A.L."/>
            <person name="Lee A.P."/>
            <person name="Johnson J."/>
            <person name="Dandona N."/>
            <person name="Viswanathan L.D."/>
            <person name="Tay A."/>
            <person name="Venter J.C."/>
            <person name="Strausberg R.L."/>
            <person name="Brenner S."/>
        </authorList>
    </citation>
    <scope>NUCLEOTIDE SEQUENCE [LARGE SCALE GENOMIC DNA]</scope>
</reference>
<accession>A0A4W3GIG5</accession>
<reference evidence="3" key="5">
    <citation type="submission" date="2025-09" db="UniProtKB">
        <authorList>
            <consortium name="Ensembl"/>
        </authorList>
    </citation>
    <scope>IDENTIFICATION</scope>
</reference>
<reference evidence="4" key="1">
    <citation type="journal article" date="2006" name="Science">
        <title>Ancient noncoding elements conserved in the human genome.</title>
        <authorList>
            <person name="Venkatesh B."/>
            <person name="Kirkness E.F."/>
            <person name="Loh Y.H."/>
            <person name="Halpern A.L."/>
            <person name="Lee A.P."/>
            <person name="Johnson J."/>
            <person name="Dandona N."/>
            <person name="Viswanathan L.D."/>
            <person name="Tay A."/>
            <person name="Venter J.C."/>
            <person name="Strausberg R.L."/>
            <person name="Brenner S."/>
        </authorList>
    </citation>
    <scope>NUCLEOTIDE SEQUENCE [LARGE SCALE GENOMIC DNA]</scope>
</reference>
<organism evidence="3 4">
    <name type="scientific">Callorhinchus milii</name>
    <name type="common">Ghost shark</name>
    <dbReference type="NCBI Taxonomy" id="7868"/>
    <lineage>
        <taxon>Eukaryota</taxon>
        <taxon>Metazoa</taxon>
        <taxon>Chordata</taxon>
        <taxon>Craniata</taxon>
        <taxon>Vertebrata</taxon>
        <taxon>Chondrichthyes</taxon>
        <taxon>Holocephali</taxon>
        <taxon>Chimaeriformes</taxon>
        <taxon>Callorhinchidae</taxon>
        <taxon>Callorhinchus</taxon>
    </lineage>
</organism>
<dbReference type="SUPFAM" id="SSF56672">
    <property type="entry name" value="DNA/RNA polymerases"/>
    <property type="match status" value="1"/>
</dbReference>
<dbReference type="PROSITE" id="PS50878">
    <property type="entry name" value="RT_POL"/>
    <property type="match status" value="1"/>
</dbReference>
<protein>
    <recommendedName>
        <fullName evidence="2">Reverse transcriptase domain-containing protein</fullName>
    </recommendedName>
</protein>
<dbReference type="STRING" id="7868.ENSCMIP00000002837"/>
<name>A0A4W3GIG5_CALMI</name>
<evidence type="ECO:0000313" key="4">
    <source>
        <dbReference type="Proteomes" id="UP000314986"/>
    </source>
</evidence>
<sequence>MLPGLRIKQKCDAVPKWLCVHSIIYFLASLFLPKPKNPFVNAKLANSNSAPSIRTPHSTETALVRVTNDILNICDQGSLCLLVPLDLSATFDTVDYSILIHRLAALLNLRGSALAWFDSYLSHRLYFIASNGFSSPRTVMSGFPQGSVLGPLLFNIYMLTLGDIIRRHGVNFHMYADDAQLYLSASPLNSRTTAVLTECLSDIKSWMRANFLQLNVNKTEPLQIGSRQRLSTSGCGSISLHGCTLQLTKPVRNPGVLFNTPLSSSPHSSHDPNPNPSLTSVTSPDSATTSPLRPLKHLFMTPGSTMQTLCLSAFPTP</sequence>
<proteinExistence type="predicted"/>
<dbReference type="PANTHER" id="PTHR33332">
    <property type="entry name" value="REVERSE TRANSCRIPTASE DOMAIN-CONTAINING PROTEIN"/>
    <property type="match status" value="1"/>
</dbReference>
<dbReference type="AlphaFoldDB" id="A0A4W3GIG5"/>